<dbReference type="Proteomes" id="UP000072421">
    <property type="component" value="Chromosome"/>
</dbReference>
<proteinExistence type="predicted"/>
<dbReference type="InterPro" id="IPR013762">
    <property type="entry name" value="Integrase-like_cat_sf"/>
</dbReference>
<dbReference type="InterPro" id="IPR011010">
    <property type="entry name" value="DNA_brk_join_enz"/>
</dbReference>
<name>A0A127PCJ4_9BURK</name>
<dbReference type="Gene3D" id="1.10.443.10">
    <property type="entry name" value="Intergrase catalytic core"/>
    <property type="match status" value="1"/>
</dbReference>
<evidence type="ECO:0000259" key="2">
    <source>
        <dbReference type="Pfam" id="PF00589"/>
    </source>
</evidence>
<organism evidence="3">
    <name type="scientific">Collimonas fungivorans</name>
    <dbReference type="NCBI Taxonomy" id="158899"/>
    <lineage>
        <taxon>Bacteria</taxon>
        <taxon>Pseudomonadati</taxon>
        <taxon>Pseudomonadota</taxon>
        <taxon>Betaproteobacteria</taxon>
        <taxon>Burkholderiales</taxon>
        <taxon>Oxalobacteraceae</taxon>
        <taxon>Collimonas</taxon>
    </lineage>
</organism>
<sequence>MVYKTVGNTTVEWNDPTPFVFTMHETSGPADDRREKTITIDLSDLRRGFEDDFLQHLKEILIRRRNKVMLSTINTDAVYICLLFRKVIGFKIFDRKISIIDESFLLELHTVKENLPVGCLCVLKKTFAANPYSQLFAPGLHDSDFPEKRDSKGRHGRQIDRILAKALTRAACVHILSQCEQAYDTGEMDIGHFSFVNLAFAVFCRPDSYRQIRLEDLKFDQKSNSFFIYIIPTKTRVHHPDKICYRLNEPVGVLLQKQRQNVIERYGHLVGPNDIGRLALFPARKLGKGKSIWISRNANQNFGRIETSDNFHGSYLHAIKKALPDVRGSLNANVLRHTVGTQLALTGASAQTIQAVLKHSSEVVCRAYVDIAFEGLFNELSDAMQPAFQSHLPAFQRFRSKSDPVSIDKAIRSEDLDSGKIELNGECGRQIQCEHAPIVCYGCWRFTPCWDADHSVNLNTVQLDLEDFKKRGKPFHHMLQKTQEAKYQIIFVMNAADRYRQAITSEAP</sequence>
<accession>A0A127PCJ4</accession>
<evidence type="ECO:0000313" key="4">
    <source>
        <dbReference type="Proteomes" id="UP000072421"/>
    </source>
</evidence>
<protein>
    <submittedName>
        <fullName evidence="3">Phage integrase family protein</fullName>
    </submittedName>
</protein>
<dbReference type="OrthoDB" id="8368662at2"/>
<evidence type="ECO:0000256" key="1">
    <source>
        <dbReference type="ARBA" id="ARBA00023172"/>
    </source>
</evidence>
<dbReference type="SUPFAM" id="SSF56349">
    <property type="entry name" value="DNA breaking-rejoining enzymes"/>
    <property type="match status" value="1"/>
</dbReference>
<dbReference type="GO" id="GO:0003677">
    <property type="term" value="F:DNA binding"/>
    <property type="evidence" value="ECO:0007669"/>
    <property type="project" value="InterPro"/>
</dbReference>
<dbReference type="EMBL" id="CP013232">
    <property type="protein sequence ID" value="AMO95540.1"/>
    <property type="molecule type" value="Genomic_DNA"/>
</dbReference>
<dbReference type="RefSeq" id="WP_061540337.1">
    <property type="nucleotide sequence ID" value="NZ_CP013232.1"/>
</dbReference>
<keyword evidence="1" id="KW-0233">DNA recombination</keyword>
<reference evidence="3 4" key="1">
    <citation type="submission" date="2015-11" db="EMBL/GenBank/DDBJ databases">
        <title>Exploring the genomic traits of fungus-feeding bacterial genus Collimonas.</title>
        <authorList>
            <person name="Song C."/>
            <person name="Schmidt R."/>
            <person name="de Jager V."/>
            <person name="Krzyzanowska D."/>
            <person name="Jongedijk E."/>
            <person name="Cankar K."/>
            <person name="Beekwilder J."/>
            <person name="van Veen A."/>
            <person name="de Boer W."/>
            <person name="van Veen J.A."/>
            <person name="Garbeva P."/>
        </authorList>
    </citation>
    <scope>NUCLEOTIDE SEQUENCE [LARGE SCALE GENOMIC DNA]</scope>
    <source>
        <strain evidence="3 4">Ter6</strain>
    </source>
</reference>
<dbReference type="PATRIC" id="fig|158899.10.peg.2868"/>
<gene>
    <name evidence="3" type="ORF">CFter6_2874</name>
</gene>
<dbReference type="GO" id="GO:0006310">
    <property type="term" value="P:DNA recombination"/>
    <property type="evidence" value="ECO:0007669"/>
    <property type="project" value="UniProtKB-KW"/>
</dbReference>
<dbReference type="InterPro" id="IPR002104">
    <property type="entry name" value="Integrase_catalytic"/>
</dbReference>
<dbReference type="GO" id="GO:0015074">
    <property type="term" value="P:DNA integration"/>
    <property type="evidence" value="ECO:0007669"/>
    <property type="project" value="InterPro"/>
</dbReference>
<dbReference type="AlphaFoldDB" id="A0A127PCJ4"/>
<feature type="domain" description="Tyr recombinase" evidence="2">
    <location>
        <begin position="177"/>
        <end position="373"/>
    </location>
</feature>
<evidence type="ECO:0000313" key="3">
    <source>
        <dbReference type="EMBL" id="AMO95540.1"/>
    </source>
</evidence>
<dbReference type="Pfam" id="PF00589">
    <property type="entry name" value="Phage_integrase"/>
    <property type="match status" value="1"/>
</dbReference>